<dbReference type="Gene3D" id="3.30.1340.30">
    <property type="match status" value="1"/>
</dbReference>
<evidence type="ECO:0000259" key="2">
    <source>
        <dbReference type="PROSITE" id="PS50914"/>
    </source>
</evidence>
<reference evidence="3 4" key="1">
    <citation type="submission" date="2023-06" db="EMBL/GenBank/DDBJ databases">
        <title>Roseiconus lacunae JC819 isolated from Gulf of Mannar region, Tamil Nadu.</title>
        <authorList>
            <person name="Pk S."/>
            <person name="Ch S."/>
            <person name="Ch V.R."/>
        </authorList>
    </citation>
    <scope>NUCLEOTIDE SEQUENCE [LARGE SCALE GENOMIC DNA]</scope>
    <source>
        <strain evidence="3 4">JC819</strain>
    </source>
</reference>
<dbReference type="Pfam" id="PF04972">
    <property type="entry name" value="BON"/>
    <property type="match status" value="1"/>
</dbReference>
<protein>
    <submittedName>
        <fullName evidence="3">BON domain-containing protein</fullName>
    </submittedName>
</protein>
<evidence type="ECO:0000256" key="1">
    <source>
        <dbReference type="SAM" id="SignalP"/>
    </source>
</evidence>
<dbReference type="PROSITE" id="PS50914">
    <property type="entry name" value="BON"/>
    <property type="match status" value="1"/>
</dbReference>
<evidence type="ECO:0000313" key="4">
    <source>
        <dbReference type="Proteomes" id="UP001239462"/>
    </source>
</evidence>
<dbReference type="Proteomes" id="UP001239462">
    <property type="component" value="Unassembled WGS sequence"/>
</dbReference>
<organism evidence="3 4">
    <name type="scientific">Roseiconus lacunae</name>
    <dbReference type="NCBI Taxonomy" id="2605694"/>
    <lineage>
        <taxon>Bacteria</taxon>
        <taxon>Pseudomonadati</taxon>
        <taxon>Planctomycetota</taxon>
        <taxon>Planctomycetia</taxon>
        <taxon>Pirellulales</taxon>
        <taxon>Pirellulaceae</taxon>
        <taxon>Roseiconus</taxon>
    </lineage>
</organism>
<dbReference type="EMBL" id="JASZZN010000023">
    <property type="protein sequence ID" value="MDM4018582.1"/>
    <property type="molecule type" value="Genomic_DNA"/>
</dbReference>
<comment type="caution">
    <text evidence="3">The sequence shown here is derived from an EMBL/GenBank/DDBJ whole genome shotgun (WGS) entry which is preliminary data.</text>
</comment>
<feature type="signal peptide" evidence="1">
    <location>
        <begin position="1"/>
        <end position="22"/>
    </location>
</feature>
<accession>A0ABT7PPZ5</accession>
<dbReference type="RefSeq" id="WP_160149356.1">
    <property type="nucleotide sequence ID" value="NZ_JAJMQV010000089.1"/>
</dbReference>
<keyword evidence="1" id="KW-0732">Signal</keyword>
<name>A0ABT7PPZ5_9BACT</name>
<keyword evidence="4" id="KW-1185">Reference proteome</keyword>
<gene>
    <name evidence="3" type="ORF">QTN89_24230</name>
</gene>
<feature type="domain" description="BON" evidence="2">
    <location>
        <begin position="31"/>
        <end position="99"/>
    </location>
</feature>
<proteinExistence type="predicted"/>
<sequence>MRQFPSSIALLGLIIAPFAVSADEPASRPVPDLKIELDVRDGLKSNFNLLSPDIHARVIAGRVELRGQVPSFADRIEVQDAVEDLAGVRSVQNRLRINRSLDTINRRSRELVSIRSRVQSDVMRSQIMYADVVKLPAKLMPVKQNVRGMIEVVAGDHLMIRDFRHGLVDTEVSATASITLDGQPADEDVLRKGFLVLAEVAEVDGDLIAQSVEAHSPK</sequence>
<dbReference type="InterPro" id="IPR007055">
    <property type="entry name" value="BON_dom"/>
</dbReference>
<feature type="chain" id="PRO_5046430656" evidence="1">
    <location>
        <begin position="23"/>
        <end position="218"/>
    </location>
</feature>
<evidence type="ECO:0000313" key="3">
    <source>
        <dbReference type="EMBL" id="MDM4018582.1"/>
    </source>
</evidence>